<dbReference type="AlphaFoldDB" id="H6NJP9"/>
<dbReference type="GO" id="GO:0004343">
    <property type="term" value="F:glucosamine 6-phosphate N-acetyltransferase activity"/>
    <property type="evidence" value="ECO:0007669"/>
    <property type="project" value="TreeGrafter"/>
</dbReference>
<dbReference type="Proteomes" id="UP000007523">
    <property type="component" value="Chromosome"/>
</dbReference>
<evidence type="ECO:0000313" key="2">
    <source>
        <dbReference type="EMBL" id="AFC30203.1"/>
    </source>
</evidence>
<dbReference type="CDD" id="cd04301">
    <property type="entry name" value="NAT_SF"/>
    <property type="match status" value="1"/>
</dbReference>
<dbReference type="InterPro" id="IPR000182">
    <property type="entry name" value="GNAT_dom"/>
</dbReference>
<dbReference type="HOGENOM" id="CLU_056607_6_2_9"/>
<proteinExistence type="predicted"/>
<dbReference type="PANTHER" id="PTHR13355">
    <property type="entry name" value="GLUCOSAMINE 6-PHOSPHATE N-ACETYLTRANSFERASE"/>
    <property type="match status" value="1"/>
</dbReference>
<evidence type="ECO:0000313" key="3">
    <source>
        <dbReference type="Proteomes" id="UP000007523"/>
    </source>
</evidence>
<keyword evidence="3" id="KW-1185">Reference proteome</keyword>
<dbReference type="Pfam" id="PF13673">
    <property type="entry name" value="Acetyltransf_10"/>
    <property type="match status" value="1"/>
</dbReference>
<reference evidence="2 3" key="1">
    <citation type="journal article" date="2012" name="J. Bacteriol.">
        <title>Complete Genome Sequence of Paenibacillus mucilaginosus 3016, a Bacterium Functional as Microbial Fertilizer.</title>
        <authorList>
            <person name="Ma M."/>
            <person name="Wang Z."/>
            <person name="Li L."/>
            <person name="Jiang X."/>
            <person name="Guan D."/>
            <person name="Cao F."/>
            <person name="Chen H."/>
            <person name="Wang X."/>
            <person name="Shen D."/>
            <person name="Du B."/>
            <person name="Li J."/>
        </authorList>
    </citation>
    <scope>NUCLEOTIDE SEQUENCE [LARGE SCALE GENOMIC DNA]</scope>
    <source>
        <strain evidence="2 3">3016</strain>
    </source>
</reference>
<dbReference type="InterPro" id="IPR016181">
    <property type="entry name" value="Acyl_CoA_acyltransferase"/>
</dbReference>
<protein>
    <submittedName>
        <fullName evidence="2">YyaT</fullName>
    </submittedName>
</protein>
<evidence type="ECO:0000259" key="1">
    <source>
        <dbReference type="PROSITE" id="PS51186"/>
    </source>
</evidence>
<accession>H6NJP9</accession>
<dbReference type="EMBL" id="CP003235">
    <property type="protein sequence ID" value="AFC30203.1"/>
    <property type="molecule type" value="Genomic_DNA"/>
</dbReference>
<organism evidence="2 3">
    <name type="scientific">Paenibacillus mucilaginosus 3016</name>
    <dbReference type="NCBI Taxonomy" id="1116391"/>
    <lineage>
        <taxon>Bacteria</taxon>
        <taxon>Bacillati</taxon>
        <taxon>Bacillota</taxon>
        <taxon>Bacilli</taxon>
        <taxon>Bacillales</taxon>
        <taxon>Paenibacillaceae</taxon>
        <taxon>Paenibacillus</taxon>
    </lineage>
</organism>
<dbReference type="RefSeq" id="WP_014370221.1">
    <property type="nucleotide sequence ID" value="NC_016935.1"/>
</dbReference>
<dbReference type="KEGG" id="pmq:PM3016_3358"/>
<name>H6NJP9_9BACL</name>
<feature type="domain" description="N-acetyltransferase" evidence="1">
    <location>
        <begin position="2"/>
        <end position="144"/>
    </location>
</feature>
<dbReference type="Gene3D" id="3.40.630.30">
    <property type="match status" value="1"/>
</dbReference>
<gene>
    <name evidence="2" type="ORF">PM3016_3358</name>
</gene>
<dbReference type="STRING" id="1116391.PM3016_3358"/>
<sequence>MNPLRVTQPEELETAFTIRTKVFVEEQGVALEDEFDEWDTLDGPCEHIVACFDGQPAGTGRVRLLHGFAKLERICILEPYRNHGIGKIIIRTLEGIAEEKGAQLVQLHGQTQAQGFYEKLGYRVSSEEFMEDGIPHILMRKELSKAEQ</sequence>
<dbReference type="SUPFAM" id="SSF55729">
    <property type="entry name" value="Acyl-CoA N-acyltransferases (Nat)"/>
    <property type="match status" value="1"/>
</dbReference>
<dbReference type="PANTHER" id="PTHR13355:SF9">
    <property type="entry name" value="ACETYLTRANSFERASE BSU40680-RELATED"/>
    <property type="match status" value="1"/>
</dbReference>
<dbReference type="InterPro" id="IPR039143">
    <property type="entry name" value="GNPNAT1-like"/>
</dbReference>
<dbReference type="PROSITE" id="PS51186">
    <property type="entry name" value="GNAT"/>
    <property type="match status" value="1"/>
</dbReference>